<gene>
    <name evidence="3" type="ORF">GWI72_08000</name>
</gene>
<evidence type="ECO:0000313" key="4">
    <source>
        <dbReference type="Proteomes" id="UP000586722"/>
    </source>
</evidence>
<feature type="transmembrane region" description="Helical" evidence="2">
    <location>
        <begin position="258"/>
        <end position="276"/>
    </location>
</feature>
<evidence type="ECO:0000313" key="3">
    <source>
        <dbReference type="EMBL" id="NBN78204.1"/>
    </source>
</evidence>
<dbReference type="GO" id="GO:0006596">
    <property type="term" value="P:polyamine biosynthetic process"/>
    <property type="evidence" value="ECO:0007669"/>
    <property type="project" value="UniProtKB-KW"/>
</dbReference>
<keyword evidence="2" id="KW-1133">Transmembrane helix</keyword>
<feature type="transmembrane region" description="Helical" evidence="2">
    <location>
        <begin position="231"/>
        <end position="252"/>
    </location>
</feature>
<feature type="transmembrane region" description="Helical" evidence="2">
    <location>
        <begin position="312"/>
        <end position="334"/>
    </location>
</feature>
<organism evidence="3 4">
    <name type="scientific">Pannonibacter tanglangensis</name>
    <dbReference type="NCBI Taxonomy" id="2750084"/>
    <lineage>
        <taxon>Bacteria</taxon>
        <taxon>Pseudomonadati</taxon>
        <taxon>Pseudomonadota</taxon>
        <taxon>Alphaproteobacteria</taxon>
        <taxon>Hyphomicrobiales</taxon>
        <taxon>Stappiaceae</taxon>
        <taxon>Pannonibacter</taxon>
    </lineage>
</organism>
<proteinExistence type="predicted"/>
<dbReference type="EMBL" id="JAABLQ010000001">
    <property type="protein sequence ID" value="NBN78204.1"/>
    <property type="molecule type" value="Genomic_DNA"/>
</dbReference>
<feature type="transmembrane region" description="Helical" evidence="2">
    <location>
        <begin position="79"/>
        <end position="98"/>
    </location>
</feature>
<feature type="transmembrane region" description="Helical" evidence="2">
    <location>
        <begin position="185"/>
        <end position="210"/>
    </location>
</feature>
<feature type="transmembrane region" description="Helical" evidence="2">
    <location>
        <begin position="46"/>
        <end position="67"/>
    </location>
</feature>
<dbReference type="PANTHER" id="PTHR43317">
    <property type="entry name" value="THERMOSPERMINE SYNTHASE ACAULIS5"/>
    <property type="match status" value="1"/>
</dbReference>
<evidence type="ECO:0000256" key="1">
    <source>
        <dbReference type="ARBA" id="ARBA00023115"/>
    </source>
</evidence>
<protein>
    <recommendedName>
        <fullName evidence="5">Spermidine synthase</fullName>
    </recommendedName>
</protein>
<keyword evidence="4" id="KW-1185">Reference proteome</keyword>
<evidence type="ECO:0008006" key="5">
    <source>
        <dbReference type="Google" id="ProtNLM"/>
    </source>
</evidence>
<dbReference type="InterPro" id="IPR029063">
    <property type="entry name" value="SAM-dependent_MTases_sf"/>
</dbReference>
<feature type="transmembrane region" description="Helical" evidence="2">
    <location>
        <begin position="152"/>
        <end position="173"/>
    </location>
</feature>
<dbReference type="Gene3D" id="3.40.50.150">
    <property type="entry name" value="Vaccinia Virus protein VP39"/>
    <property type="match status" value="1"/>
</dbReference>
<feature type="transmembrane region" description="Helical" evidence="2">
    <location>
        <begin position="372"/>
        <end position="390"/>
    </location>
</feature>
<dbReference type="Proteomes" id="UP000586722">
    <property type="component" value="Unassembled WGS sequence"/>
</dbReference>
<feature type="transmembrane region" description="Helical" evidence="2">
    <location>
        <begin position="346"/>
        <end position="366"/>
    </location>
</feature>
<comment type="caution">
    <text evidence="3">The sequence shown here is derived from an EMBL/GenBank/DDBJ whole genome shotgun (WGS) entry which is preliminary data.</text>
</comment>
<sequence length="748" mass="80230">MRYRASSYGMRLLLPFLAAIFTSAFLLFAIQPMFTKMVLPQLGGSPAVWSIAMVVFQSLLLAGYAYAHVLTTRLTPRTAAVVHVLLLAVTLLALPIAVTSQLGTPPAEGQAVWLIGVFLLSVGLPFFAVAGNGPLLQAWFSRSGHPHAADPYFLYGASNLGSFAALLLYPVAIEPLLSVRAQAESWSLGFGLLIVLIVASAAAIWGAPAVRAAGTAQASRALSPRPAATRIAAWVALAFIPSGLMVAVTAHISTDVAAAPFLWVMPLALFLLTFVLLFRDRPLMPMALIERVLPIFAAALVVFSVVGEGLFVVMLLVHVTFFFLATLVCHHQLYQLRPAADRLTDFYLWMSVGGVLGGLFCGLVAPQVFDRVLEYPVLVVVAVLALPEVWKAGRKLLLLQAGPVLALGALAIGALLVATDGGAREPADWVYGGFLGAACATLLLYRRPIMVAAALVVLFGMLDTLQRIRGGQTFERSFFGVHKIETMEEGQFRILSHGTTIHGAMRIAAPDGSPVTGQPMPLTYYHPQGPIAESLRAVPVRDGGRRVGVVGLGTGAHACNGETGDQWSFFEIDPTVIGIATDPSRFRFLSECAPAARLVLGDARLTLADEAPSSLDYLLVDAFSSDSIPVHLMTRQALALYMERLAPGGIVALHVSNRHMELESVLATLARELGLAARIKHFRPTLEESGLAKPFPTNVVVLARKAEDLGPLDAAAGWRALTDRNTDAWTDDFSNIVTAIWRRYTAEP</sequence>
<reference evidence="4" key="1">
    <citation type="submission" date="2020-01" db="EMBL/GenBank/DDBJ databases">
        <authorList>
            <person name="Fang Y."/>
            <person name="Sun R."/>
            <person name="Nie L."/>
            <person name="He J."/>
            <person name="Hao L."/>
            <person name="Wang L."/>
            <person name="Su S."/>
            <person name="Lv E."/>
            <person name="Zhang Z."/>
            <person name="Xie R."/>
            <person name="Liu H."/>
        </authorList>
    </citation>
    <scope>NUCLEOTIDE SEQUENCE [LARGE SCALE GENOMIC DNA]</scope>
    <source>
        <strain evidence="4">XCT-53</strain>
    </source>
</reference>
<dbReference type="SUPFAM" id="SSF53335">
    <property type="entry name" value="S-adenosyl-L-methionine-dependent methyltransferases"/>
    <property type="match status" value="1"/>
</dbReference>
<dbReference type="AlphaFoldDB" id="A0A7X5F4A0"/>
<feature type="transmembrane region" description="Helical" evidence="2">
    <location>
        <begin position="288"/>
        <end position="306"/>
    </location>
</feature>
<feature type="transmembrane region" description="Helical" evidence="2">
    <location>
        <begin position="429"/>
        <end position="462"/>
    </location>
</feature>
<dbReference type="PANTHER" id="PTHR43317:SF1">
    <property type="entry name" value="THERMOSPERMINE SYNTHASE ACAULIS5"/>
    <property type="match status" value="1"/>
</dbReference>
<evidence type="ECO:0000256" key="2">
    <source>
        <dbReference type="SAM" id="Phobius"/>
    </source>
</evidence>
<keyword evidence="1" id="KW-0620">Polyamine biosynthesis</keyword>
<dbReference type="RefSeq" id="WP_161708300.1">
    <property type="nucleotide sequence ID" value="NZ_JAABLQ010000001.1"/>
</dbReference>
<dbReference type="NCBIfam" id="NF037959">
    <property type="entry name" value="MFS_SpdSyn"/>
    <property type="match status" value="1"/>
</dbReference>
<name>A0A7X5F4A0_9HYPH</name>
<feature type="transmembrane region" description="Helical" evidence="2">
    <location>
        <begin position="12"/>
        <end position="34"/>
    </location>
</feature>
<feature type="transmembrane region" description="Helical" evidence="2">
    <location>
        <begin position="397"/>
        <end position="417"/>
    </location>
</feature>
<keyword evidence="2" id="KW-0472">Membrane</keyword>
<accession>A0A7X5F4A0</accession>
<feature type="transmembrane region" description="Helical" evidence="2">
    <location>
        <begin position="110"/>
        <end position="131"/>
    </location>
</feature>
<keyword evidence="2" id="KW-0812">Transmembrane</keyword>